<dbReference type="FunFam" id="3.40.1050.10:FF:000006">
    <property type="entry name" value="Carbonic anhydrase"/>
    <property type="match status" value="1"/>
</dbReference>
<dbReference type="Pfam" id="PF00484">
    <property type="entry name" value="Pro_CA"/>
    <property type="match status" value="1"/>
</dbReference>
<feature type="binding site" evidence="8">
    <location>
        <position position="58"/>
    </location>
    <ligand>
        <name>Zn(2+)</name>
        <dbReference type="ChEBI" id="CHEBI:29105"/>
    </ligand>
</feature>
<dbReference type="PANTHER" id="PTHR11002:SF79">
    <property type="entry name" value="CARBONIC ANHYDRASE 2"/>
    <property type="match status" value="1"/>
</dbReference>
<dbReference type="GO" id="GO:0015976">
    <property type="term" value="P:carbon utilization"/>
    <property type="evidence" value="ECO:0007669"/>
    <property type="project" value="InterPro"/>
</dbReference>
<reference evidence="9 10" key="1">
    <citation type="submission" date="2019-02" db="EMBL/GenBank/DDBJ databases">
        <title>Sequencing the genomes of 1000 actinobacteria strains.</title>
        <authorList>
            <person name="Klenk H.-P."/>
        </authorList>
    </citation>
    <scope>NUCLEOTIDE SEQUENCE [LARGE SCALE GENOMIC DNA]</scope>
    <source>
        <strain evidence="9 10">DSM 17364</strain>
    </source>
</reference>
<dbReference type="CDD" id="cd03378">
    <property type="entry name" value="beta_CA_cladeC"/>
    <property type="match status" value="1"/>
</dbReference>
<keyword evidence="5" id="KW-0456">Lyase</keyword>
<dbReference type="EMBL" id="SHLA01000001">
    <property type="protein sequence ID" value="RZU62097.1"/>
    <property type="molecule type" value="Genomic_DNA"/>
</dbReference>
<dbReference type="SMART" id="SM00947">
    <property type="entry name" value="Pro_CA"/>
    <property type="match status" value="1"/>
</dbReference>
<evidence type="ECO:0000256" key="8">
    <source>
        <dbReference type="PIRSR" id="PIRSR601765-1"/>
    </source>
</evidence>
<comment type="catalytic activity">
    <reaction evidence="7">
        <text>hydrogencarbonate + H(+) = CO2 + H2O</text>
        <dbReference type="Rhea" id="RHEA:10748"/>
        <dbReference type="ChEBI" id="CHEBI:15377"/>
        <dbReference type="ChEBI" id="CHEBI:15378"/>
        <dbReference type="ChEBI" id="CHEBI:16526"/>
        <dbReference type="ChEBI" id="CHEBI:17544"/>
        <dbReference type="EC" id="4.2.1.1"/>
    </reaction>
</comment>
<accession>A0A4Q8ACZ9</accession>
<feature type="binding site" evidence="8">
    <location>
        <position position="56"/>
    </location>
    <ligand>
        <name>Zn(2+)</name>
        <dbReference type="ChEBI" id="CHEBI:29105"/>
    </ligand>
</feature>
<dbReference type="RefSeq" id="WP_102161445.1">
    <property type="nucleotide sequence ID" value="NZ_PGGT01000079.1"/>
</dbReference>
<organism evidence="9 10">
    <name type="scientific">Zhihengliuella halotolerans</name>
    <dbReference type="NCBI Taxonomy" id="370736"/>
    <lineage>
        <taxon>Bacteria</taxon>
        <taxon>Bacillati</taxon>
        <taxon>Actinomycetota</taxon>
        <taxon>Actinomycetes</taxon>
        <taxon>Micrococcales</taxon>
        <taxon>Micrococcaceae</taxon>
        <taxon>Zhihengliuella</taxon>
    </lineage>
</organism>
<evidence type="ECO:0000256" key="1">
    <source>
        <dbReference type="ARBA" id="ARBA00006217"/>
    </source>
</evidence>
<dbReference type="GO" id="GO:0008270">
    <property type="term" value="F:zinc ion binding"/>
    <property type="evidence" value="ECO:0007669"/>
    <property type="project" value="InterPro"/>
</dbReference>
<sequence length="208" mass="22299">MSEVKNSALTPAEAWKLLQEGNARFVVGETAHPNQNAARRDELVDAQNPFAVIFGCSDSRLAAEIIFDVGLGDVFVVRTAGQVIDPAVLGSLEYSVDVLNVPLIVILGHDSCGAVTAAIDAYRTGDMPPGYIRNLVERITPSVVAARRQDVKDVNSTVVEHVKQTSTRLLEMSRSLSEAVQEGRTAIAGVTYRLAEGKAELVCQHGSV</sequence>
<gene>
    <name evidence="9" type="ORF">EV380_1685</name>
</gene>
<evidence type="ECO:0000256" key="4">
    <source>
        <dbReference type="ARBA" id="ARBA00022833"/>
    </source>
</evidence>
<dbReference type="GO" id="GO:0004089">
    <property type="term" value="F:carbonate dehydratase activity"/>
    <property type="evidence" value="ECO:0007669"/>
    <property type="project" value="UniProtKB-EC"/>
</dbReference>
<evidence type="ECO:0000313" key="9">
    <source>
        <dbReference type="EMBL" id="RZU62097.1"/>
    </source>
</evidence>
<dbReference type="EC" id="4.2.1.1" evidence="2"/>
<proteinExistence type="inferred from homology"/>
<evidence type="ECO:0000313" key="10">
    <source>
        <dbReference type="Proteomes" id="UP000292685"/>
    </source>
</evidence>
<feature type="binding site" evidence="8">
    <location>
        <position position="112"/>
    </location>
    <ligand>
        <name>Zn(2+)</name>
        <dbReference type="ChEBI" id="CHEBI:29105"/>
    </ligand>
</feature>
<dbReference type="InterPro" id="IPR001765">
    <property type="entry name" value="Carbonic_anhydrase"/>
</dbReference>
<evidence type="ECO:0000256" key="2">
    <source>
        <dbReference type="ARBA" id="ARBA00012925"/>
    </source>
</evidence>
<comment type="similarity">
    <text evidence="1">Belongs to the beta-class carbonic anhydrase family.</text>
</comment>
<dbReference type="AlphaFoldDB" id="A0A4Q8ACZ9"/>
<comment type="caution">
    <text evidence="9">The sequence shown here is derived from an EMBL/GenBank/DDBJ whole genome shotgun (WGS) entry which is preliminary data.</text>
</comment>
<evidence type="ECO:0000256" key="6">
    <source>
        <dbReference type="ARBA" id="ARBA00024993"/>
    </source>
</evidence>
<evidence type="ECO:0000256" key="7">
    <source>
        <dbReference type="ARBA" id="ARBA00048348"/>
    </source>
</evidence>
<dbReference type="OrthoDB" id="9797527at2"/>
<keyword evidence="10" id="KW-1185">Reference proteome</keyword>
<feature type="binding site" evidence="8">
    <location>
        <position position="109"/>
    </location>
    <ligand>
        <name>Zn(2+)</name>
        <dbReference type="ChEBI" id="CHEBI:29105"/>
    </ligand>
</feature>
<comment type="cofactor">
    <cofactor evidence="8">
        <name>Zn(2+)</name>
        <dbReference type="ChEBI" id="CHEBI:29105"/>
    </cofactor>
    <text evidence="8">Binds 1 zinc ion per subunit.</text>
</comment>
<keyword evidence="4 8" id="KW-0862">Zinc</keyword>
<dbReference type="PROSITE" id="PS00704">
    <property type="entry name" value="PROK_CO2_ANHYDRASE_1"/>
    <property type="match status" value="1"/>
</dbReference>
<evidence type="ECO:0000256" key="5">
    <source>
        <dbReference type="ARBA" id="ARBA00023239"/>
    </source>
</evidence>
<dbReference type="InterPro" id="IPR015892">
    <property type="entry name" value="Carbonic_anhydrase_CS"/>
</dbReference>
<dbReference type="PANTHER" id="PTHR11002">
    <property type="entry name" value="CARBONIC ANHYDRASE"/>
    <property type="match status" value="1"/>
</dbReference>
<dbReference type="Proteomes" id="UP000292685">
    <property type="component" value="Unassembled WGS sequence"/>
</dbReference>
<protein>
    <recommendedName>
        <fullName evidence="2">carbonic anhydrase</fullName>
        <ecNumber evidence="2">4.2.1.1</ecNumber>
    </recommendedName>
</protein>
<evidence type="ECO:0000256" key="3">
    <source>
        <dbReference type="ARBA" id="ARBA00022723"/>
    </source>
</evidence>
<dbReference type="Gene3D" id="3.40.1050.10">
    <property type="entry name" value="Carbonic anhydrase"/>
    <property type="match status" value="1"/>
</dbReference>
<dbReference type="InterPro" id="IPR036874">
    <property type="entry name" value="Carbonic_anhydrase_sf"/>
</dbReference>
<comment type="function">
    <text evidence="6">Catalyzes the reversible hydration of carbon dioxide to form bicarbonate.</text>
</comment>
<name>A0A4Q8ACZ9_9MICC</name>
<keyword evidence="3 8" id="KW-0479">Metal-binding</keyword>
<dbReference type="SUPFAM" id="SSF53056">
    <property type="entry name" value="beta-carbonic anhydrase, cab"/>
    <property type="match status" value="1"/>
</dbReference>